<dbReference type="Proteomes" id="UP000248817">
    <property type="component" value="Unassembled WGS sequence"/>
</dbReference>
<evidence type="ECO:0000313" key="4">
    <source>
        <dbReference type="Proteomes" id="UP000248817"/>
    </source>
</evidence>
<feature type="domain" description="Tetrapyrrole biosynthesis uroporphyrinogen III synthase" evidence="2">
    <location>
        <begin position="198"/>
        <end position="350"/>
    </location>
</feature>
<evidence type="ECO:0000259" key="2">
    <source>
        <dbReference type="Pfam" id="PF02602"/>
    </source>
</evidence>
<dbReference type="CDD" id="cd06578">
    <property type="entry name" value="HemD"/>
    <property type="match status" value="1"/>
</dbReference>
<dbReference type="PANTHER" id="PTHR12390:SF0">
    <property type="entry name" value="UROPORPHYRINOGEN-III SYNTHASE"/>
    <property type="match status" value="1"/>
</dbReference>
<dbReference type="InterPro" id="IPR039793">
    <property type="entry name" value="UROS/Hem4"/>
</dbReference>
<dbReference type="InterPro" id="IPR003754">
    <property type="entry name" value="4pyrrol_synth_uPrphyn_synth"/>
</dbReference>
<name>A0A2V5I7U1_9EURO</name>
<dbReference type="SUPFAM" id="SSF69618">
    <property type="entry name" value="HemD-like"/>
    <property type="match status" value="2"/>
</dbReference>
<feature type="compositionally biased region" description="Low complexity" evidence="1">
    <location>
        <begin position="159"/>
        <end position="183"/>
    </location>
</feature>
<dbReference type="PANTHER" id="PTHR12390">
    <property type="entry name" value="UROPORPHYRINOGEN III SYNTHASE"/>
    <property type="match status" value="1"/>
</dbReference>
<dbReference type="Pfam" id="PF02602">
    <property type="entry name" value="HEM4"/>
    <property type="match status" value="2"/>
</dbReference>
<feature type="region of interest" description="Disordered" evidence="1">
    <location>
        <begin position="153"/>
        <end position="193"/>
    </location>
</feature>
<feature type="region of interest" description="Disordered" evidence="1">
    <location>
        <begin position="290"/>
        <end position="314"/>
    </location>
</feature>
<dbReference type="AlphaFoldDB" id="A0A2V5I7U1"/>
<dbReference type="GO" id="GO:0006780">
    <property type="term" value="P:uroporphyrinogen III biosynthetic process"/>
    <property type="evidence" value="ECO:0007669"/>
    <property type="project" value="InterPro"/>
</dbReference>
<proteinExistence type="predicted"/>
<reference evidence="3 4" key="1">
    <citation type="submission" date="2018-02" db="EMBL/GenBank/DDBJ databases">
        <title>The genomes of Aspergillus section Nigri reveals drivers in fungal speciation.</title>
        <authorList>
            <consortium name="DOE Joint Genome Institute"/>
            <person name="Vesth T.C."/>
            <person name="Nybo J."/>
            <person name="Theobald S."/>
            <person name="Brandl J."/>
            <person name="Frisvad J.C."/>
            <person name="Nielsen K.F."/>
            <person name="Lyhne E.K."/>
            <person name="Kogle M.E."/>
            <person name="Kuo A."/>
            <person name="Riley R."/>
            <person name="Clum A."/>
            <person name="Nolan M."/>
            <person name="Lipzen A."/>
            <person name="Salamov A."/>
            <person name="Henrissat B."/>
            <person name="Wiebenga A."/>
            <person name="De vries R.P."/>
            <person name="Grigoriev I.V."/>
            <person name="Mortensen U.H."/>
            <person name="Andersen M.R."/>
            <person name="Baker S.E."/>
        </authorList>
    </citation>
    <scope>NUCLEOTIDE SEQUENCE [LARGE SCALE GENOMIC DNA]</scope>
    <source>
        <strain evidence="3 4">CBS 114.80</strain>
    </source>
</reference>
<keyword evidence="4" id="KW-1185">Reference proteome</keyword>
<dbReference type="EMBL" id="KZ825518">
    <property type="protein sequence ID" value="PYI30264.1"/>
    <property type="molecule type" value="Genomic_DNA"/>
</dbReference>
<evidence type="ECO:0000313" key="3">
    <source>
        <dbReference type="EMBL" id="PYI30264.1"/>
    </source>
</evidence>
<dbReference type="UniPathway" id="UPA00251">
    <property type="reaction ID" value="UER00320"/>
</dbReference>
<sequence>MAEQDPRTPILLLKTRSTPHDGYDDFFTSQNYRPAFIPVLEHHFHTPNLQRVHDLLVSGGFSAGHPAQQYGGIIFTSQRAVEGFAQVLAGIEDPKELTPLTLPLYTVGPATHRSLATLTTTYLPHATLHGQHTGTGEVLAQFILSHYPAYPYRAGNPDSNSNSSTSTADPQPQPQTQTQTQSPNPNAHAHAHAHAHARKPLLFLVGETRRDIIPKTLMDAALRPDARIRVDELVVYETGVMAGFEAAFGERVRALQTTHEPVWTVVFSPTGCEAMVRVLETVDAAASSSSSASSVLGGGVGARGEQPDERPETNHRKFFVATIGPTTRDYLRNRVGFEPDVCAEKPSPEGVGRGIQRFMEEYRARNTE</sequence>
<dbReference type="InterPro" id="IPR036108">
    <property type="entry name" value="4pyrrol_syn_uPrphyn_synt_sf"/>
</dbReference>
<gene>
    <name evidence="3" type="ORF">BP00DRAFT_210429</name>
</gene>
<organism evidence="3 4">
    <name type="scientific">Aspergillus indologenus CBS 114.80</name>
    <dbReference type="NCBI Taxonomy" id="1450541"/>
    <lineage>
        <taxon>Eukaryota</taxon>
        <taxon>Fungi</taxon>
        <taxon>Dikarya</taxon>
        <taxon>Ascomycota</taxon>
        <taxon>Pezizomycotina</taxon>
        <taxon>Eurotiomycetes</taxon>
        <taxon>Eurotiomycetidae</taxon>
        <taxon>Eurotiales</taxon>
        <taxon>Aspergillaceae</taxon>
        <taxon>Aspergillus</taxon>
        <taxon>Aspergillus subgen. Circumdati</taxon>
    </lineage>
</organism>
<evidence type="ECO:0000256" key="1">
    <source>
        <dbReference type="SAM" id="MobiDB-lite"/>
    </source>
</evidence>
<dbReference type="Gene3D" id="3.40.50.10090">
    <property type="match status" value="1"/>
</dbReference>
<dbReference type="GO" id="GO:0006782">
    <property type="term" value="P:protoporphyrinogen IX biosynthetic process"/>
    <property type="evidence" value="ECO:0007669"/>
    <property type="project" value="UniProtKB-UniPathway"/>
</dbReference>
<dbReference type="GO" id="GO:0004852">
    <property type="term" value="F:uroporphyrinogen-III synthase activity"/>
    <property type="evidence" value="ECO:0007669"/>
    <property type="project" value="InterPro"/>
</dbReference>
<dbReference type="GO" id="GO:0005829">
    <property type="term" value="C:cytosol"/>
    <property type="evidence" value="ECO:0007669"/>
    <property type="project" value="TreeGrafter"/>
</dbReference>
<feature type="compositionally biased region" description="Basic and acidic residues" evidence="1">
    <location>
        <begin position="305"/>
        <end position="314"/>
    </location>
</feature>
<accession>A0A2V5I7U1</accession>
<protein>
    <submittedName>
        <fullName evidence="3">Tetrapyrrole biosynthesis, uroporphyrinogen III synthase</fullName>
    </submittedName>
</protein>
<feature type="domain" description="Tetrapyrrole biosynthesis uroporphyrinogen III synthase" evidence="2">
    <location>
        <begin position="30"/>
        <end position="147"/>
    </location>
</feature>